<dbReference type="GO" id="GO:0003700">
    <property type="term" value="F:DNA-binding transcription factor activity"/>
    <property type="evidence" value="ECO:0007669"/>
    <property type="project" value="InterPro"/>
</dbReference>
<dbReference type="EMBL" id="VFYP01000001">
    <property type="protein sequence ID" value="TPP11430.1"/>
    <property type="molecule type" value="Genomic_DNA"/>
</dbReference>
<feature type="domain" description="HTH lysR-type" evidence="5">
    <location>
        <begin position="107"/>
        <end position="164"/>
    </location>
</feature>
<dbReference type="Pfam" id="PF03466">
    <property type="entry name" value="LysR_substrate"/>
    <property type="match status" value="1"/>
</dbReference>
<dbReference type="PROSITE" id="PS50931">
    <property type="entry name" value="HTH_LYSR"/>
    <property type="match status" value="1"/>
</dbReference>
<evidence type="ECO:0000259" key="5">
    <source>
        <dbReference type="PROSITE" id="PS50931"/>
    </source>
</evidence>
<dbReference type="InterPro" id="IPR058163">
    <property type="entry name" value="LysR-type_TF_proteobact-type"/>
</dbReference>
<organism evidence="6 7">
    <name type="scientific">Rhizobium glycinendophyticum</name>
    <dbReference type="NCBI Taxonomy" id="2589807"/>
    <lineage>
        <taxon>Bacteria</taxon>
        <taxon>Pseudomonadati</taxon>
        <taxon>Pseudomonadota</taxon>
        <taxon>Alphaproteobacteria</taxon>
        <taxon>Hyphomicrobiales</taxon>
        <taxon>Rhizobiaceae</taxon>
        <taxon>Rhizobium/Agrobacterium group</taxon>
        <taxon>Rhizobium</taxon>
    </lineage>
</organism>
<evidence type="ECO:0000313" key="7">
    <source>
        <dbReference type="Proteomes" id="UP000316429"/>
    </source>
</evidence>
<sequence>MRMDVFHGIAAAGPALAEHDVEAGGGRFLARLREDECFVVVGIQNTGAGRDKRLAHWGAPWVRFPENFSPRRLFTGGGKPCRVTAFLVQTPFLPLHSPDLHNVTAPMNFDDLRYLLAVAETGSTLAASRILGVSQSTVSRRIAALEASIQVELFDKRRTGYALTEAGGALLAPAEAVAKAVDGFTAAVSSLGRAVTGTVRFTTNEVIASVVLPHLIERLKEAHPGIRLEVDTSNILRDLATGEADIALRAAPAPTHPDLVGVKLFEDYWSLYCSRSYSQRHGSPRSVEELAGHALIGIDSHVRGRAILDWVRAHFPAEQTLLRHNSVPAVFSSVRNGVGVGLCSEFIGSRDPQLVLCFRPPVPPAAEVWLVTHERLRHLPRIRAVMDTTRALIRAMISAPSSV</sequence>
<dbReference type="PANTHER" id="PTHR30537:SF3">
    <property type="entry name" value="TRANSCRIPTIONAL REGULATORY PROTEIN"/>
    <property type="match status" value="1"/>
</dbReference>
<evidence type="ECO:0000256" key="3">
    <source>
        <dbReference type="ARBA" id="ARBA00023125"/>
    </source>
</evidence>
<dbReference type="InterPro" id="IPR036390">
    <property type="entry name" value="WH_DNA-bd_sf"/>
</dbReference>
<dbReference type="InterPro" id="IPR005119">
    <property type="entry name" value="LysR_subst-bd"/>
</dbReference>
<dbReference type="SUPFAM" id="SSF53850">
    <property type="entry name" value="Periplasmic binding protein-like II"/>
    <property type="match status" value="1"/>
</dbReference>
<evidence type="ECO:0000256" key="1">
    <source>
        <dbReference type="ARBA" id="ARBA00009437"/>
    </source>
</evidence>
<keyword evidence="3" id="KW-0238">DNA-binding</keyword>
<dbReference type="AlphaFoldDB" id="A0A504UEB6"/>
<reference evidence="6 7" key="1">
    <citation type="submission" date="2019-06" db="EMBL/GenBank/DDBJ databases">
        <title>Rhizobium sp. CL12 isolated from roots of soybean.</title>
        <authorList>
            <person name="Wang C."/>
        </authorList>
    </citation>
    <scope>NUCLEOTIDE SEQUENCE [LARGE SCALE GENOMIC DNA]</scope>
    <source>
        <strain evidence="6 7">CL12</strain>
    </source>
</reference>
<evidence type="ECO:0000256" key="4">
    <source>
        <dbReference type="ARBA" id="ARBA00023163"/>
    </source>
</evidence>
<evidence type="ECO:0000256" key="2">
    <source>
        <dbReference type="ARBA" id="ARBA00023015"/>
    </source>
</evidence>
<gene>
    <name evidence="6" type="ORF">FJQ55_11660</name>
</gene>
<dbReference type="InterPro" id="IPR000847">
    <property type="entry name" value="LysR_HTH_N"/>
</dbReference>
<protein>
    <submittedName>
        <fullName evidence="6">LysR family transcriptional regulator</fullName>
    </submittedName>
</protein>
<dbReference type="PANTHER" id="PTHR30537">
    <property type="entry name" value="HTH-TYPE TRANSCRIPTIONAL REGULATOR"/>
    <property type="match status" value="1"/>
</dbReference>
<dbReference type="Gene3D" id="1.10.10.10">
    <property type="entry name" value="Winged helix-like DNA-binding domain superfamily/Winged helix DNA-binding domain"/>
    <property type="match status" value="1"/>
</dbReference>
<dbReference type="Gene3D" id="3.40.190.290">
    <property type="match status" value="1"/>
</dbReference>
<dbReference type="Pfam" id="PF00126">
    <property type="entry name" value="HTH_1"/>
    <property type="match status" value="1"/>
</dbReference>
<accession>A0A504UEB6</accession>
<comment type="caution">
    <text evidence="6">The sequence shown here is derived from an EMBL/GenBank/DDBJ whole genome shotgun (WGS) entry which is preliminary data.</text>
</comment>
<name>A0A504UEB6_9HYPH</name>
<dbReference type="SUPFAM" id="SSF46785">
    <property type="entry name" value="Winged helix' DNA-binding domain"/>
    <property type="match status" value="1"/>
</dbReference>
<comment type="similarity">
    <text evidence="1">Belongs to the LysR transcriptional regulatory family.</text>
</comment>
<evidence type="ECO:0000313" key="6">
    <source>
        <dbReference type="EMBL" id="TPP11430.1"/>
    </source>
</evidence>
<dbReference type="GO" id="GO:0006351">
    <property type="term" value="P:DNA-templated transcription"/>
    <property type="evidence" value="ECO:0007669"/>
    <property type="project" value="TreeGrafter"/>
</dbReference>
<keyword evidence="4" id="KW-0804">Transcription</keyword>
<keyword evidence="7" id="KW-1185">Reference proteome</keyword>
<proteinExistence type="inferred from homology"/>
<keyword evidence="2" id="KW-0805">Transcription regulation</keyword>
<dbReference type="Proteomes" id="UP000316429">
    <property type="component" value="Unassembled WGS sequence"/>
</dbReference>
<dbReference type="InterPro" id="IPR036388">
    <property type="entry name" value="WH-like_DNA-bd_sf"/>
</dbReference>
<dbReference type="GO" id="GO:0043565">
    <property type="term" value="F:sequence-specific DNA binding"/>
    <property type="evidence" value="ECO:0007669"/>
    <property type="project" value="TreeGrafter"/>
</dbReference>